<keyword evidence="2" id="KW-0378">Hydrolase</keyword>
<accession>A0ABT5SR52</accession>
<dbReference type="EMBL" id="JAQZAO010000002">
    <property type="protein sequence ID" value="MDD7964955.1"/>
    <property type="molecule type" value="Genomic_DNA"/>
</dbReference>
<keyword evidence="4" id="KW-0472">Membrane</keyword>
<evidence type="ECO:0000313" key="7">
    <source>
        <dbReference type="Proteomes" id="UP001300763"/>
    </source>
</evidence>
<feature type="compositionally biased region" description="Low complexity" evidence="3">
    <location>
        <begin position="25"/>
        <end position="36"/>
    </location>
</feature>
<evidence type="ECO:0000256" key="4">
    <source>
        <dbReference type="SAM" id="Phobius"/>
    </source>
</evidence>
<feature type="region of interest" description="Disordered" evidence="3">
    <location>
        <begin position="1"/>
        <end position="43"/>
    </location>
</feature>
<dbReference type="RefSeq" id="WP_274199479.1">
    <property type="nucleotide sequence ID" value="NZ_JAQZAO010000002.1"/>
</dbReference>
<comment type="caution">
    <text evidence="6">The sequence shown here is derived from an EMBL/GenBank/DDBJ whole genome shotgun (WGS) entry which is preliminary data.</text>
</comment>
<evidence type="ECO:0000259" key="5">
    <source>
        <dbReference type="PROSITE" id="PS51829"/>
    </source>
</evidence>
<proteinExistence type="predicted"/>
<evidence type="ECO:0000256" key="1">
    <source>
        <dbReference type="ARBA" id="ARBA00022670"/>
    </source>
</evidence>
<reference evidence="6 7" key="1">
    <citation type="submission" date="2023-02" db="EMBL/GenBank/DDBJ databases">
        <title>Genome sequencing required for Actinomycetospora new species description.</title>
        <authorList>
            <person name="Saimee Y."/>
            <person name="Duangmal K."/>
        </authorList>
    </citation>
    <scope>NUCLEOTIDE SEQUENCE [LARGE SCALE GENOMIC DNA]</scope>
    <source>
        <strain evidence="6 7">DW7H6</strain>
    </source>
</reference>
<name>A0ABT5SR52_9PSEU</name>
<sequence>MTTPTTPPGPPADQGVPSAPTTVVGQPGYAQPGYGAYPPPGSGGYGAPPAYGQPAYGPPAYGQPAYGQPAYGMPPTGAVPGYGPPAPRGRGWIGWLVGGVALALVAGVVGAFLLFSGGGTLIAVSTTGAAIPDADPNGLTVPLTLDGSGTVQSVHVEASITHPYTCDLTVVLVSPQGTPVTLADPPTCSRSTPDLEVNLDSTTPGSPLAPFVGQEAGGEWRLQVVDAVGIDQGSLTGWGLTVQTS</sequence>
<evidence type="ECO:0000256" key="3">
    <source>
        <dbReference type="SAM" id="MobiDB-lite"/>
    </source>
</evidence>
<dbReference type="PROSITE" id="PS51829">
    <property type="entry name" value="P_HOMO_B"/>
    <property type="match status" value="1"/>
</dbReference>
<feature type="transmembrane region" description="Helical" evidence="4">
    <location>
        <begin position="92"/>
        <end position="115"/>
    </location>
</feature>
<dbReference type="InterPro" id="IPR002884">
    <property type="entry name" value="P_dom"/>
</dbReference>
<gene>
    <name evidence="6" type="ORF">PGB27_06280</name>
</gene>
<dbReference type="Proteomes" id="UP001300763">
    <property type="component" value="Unassembled WGS sequence"/>
</dbReference>
<keyword evidence="7" id="KW-1185">Reference proteome</keyword>
<organism evidence="6 7">
    <name type="scientific">Actinomycetospora lemnae</name>
    <dbReference type="NCBI Taxonomy" id="3019891"/>
    <lineage>
        <taxon>Bacteria</taxon>
        <taxon>Bacillati</taxon>
        <taxon>Actinomycetota</taxon>
        <taxon>Actinomycetes</taxon>
        <taxon>Pseudonocardiales</taxon>
        <taxon>Pseudonocardiaceae</taxon>
        <taxon>Actinomycetospora</taxon>
    </lineage>
</organism>
<keyword evidence="4" id="KW-0812">Transmembrane</keyword>
<dbReference type="SUPFAM" id="SSF49785">
    <property type="entry name" value="Galactose-binding domain-like"/>
    <property type="match status" value="1"/>
</dbReference>
<evidence type="ECO:0000313" key="6">
    <source>
        <dbReference type="EMBL" id="MDD7964955.1"/>
    </source>
</evidence>
<dbReference type="Pfam" id="PF01483">
    <property type="entry name" value="P_proprotein"/>
    <property type="match status" value="1"/>
</dbReference>
<keyword evidence="1" id="KW-0645">Protease</keyword>
<feature type="compositionally biased region" description="Pro residues" evidence="3">
    <location>
        <begin position="1"/>
        <end position="11"/>
    </location>
</feature>
<evidence type="ECO:0000256" key="2">
    <source>
        <dbReference type="ARBA" id="ARBA00022801"/>
    </source>
</evidence>
<dbReference type="Gene3D" id="2.60.120.260">
    <property type="entry name" value="Galactose-binding domain-like"/>
    <property type="match status" value="1"/>
</dbReference>
<feature type="domain" description="P/Homo B" evidence="5">
    <location>
        <begin position="116"/>
        <end position="245"/>
    </location>
</feature>
<dbReference type="InterPro" id="IPR008979">
    <property type="entry name" value="Galactose-bd-like_sf"/>
</dbReference>
<protein>
    <submittedName>
        <fullName evidence="6">Proprotein convertase P-domain-containing protein</fullName>
    </submittedName>
</protein>
<keyword evidence="4" id="KW-1133">Transmembrane helix</keyword>